<keyword evidence="9" id="KW-1185">Reference proteome</keyword>
<evidence type="ECO:0000256" key="4">
    <source>
        <dbReference type="ARBA" id="ARBA00023027"/>
    </source>
</evidence>
<dbReference type="GO" id="GO:0016301">
    <property type="term" value="F:kinase activity"/>
    <property type="evidence" value="ECO:0007669"/>
    <property type="project" value="UniProtKB-KW"/>
</dbReference>
<dbReference type="EC" id="4.2.1.136" evidence="6"/>
<organism evidence="8 9">
    <name type="scientific">Rhizorhabdus histidinilytica</name>
    <dbReference type="NCBI Taxonomy" id="439228"/>
    <lineage>
        <taxon>Bacteria</taxon>
        <taxon>Pseudomonadati</taxon>
        <taxon>Pseudomonadota</taxon>
        <taxon>Alphaproteobacteria</taxon>
        <taxon>Sphingomonadales</taxon>
        <taxon>Sphingomonadaceae</taxon>
        <taxon>Rhizorhabdus</taxon>
    </lineage>
</organism>
<dbReference type="GO" id="GO:0052855">
    <property type="term" value="F:ADP-dependent NAD(P)H-hydrate dehydratase activity"/>
    <property type="evidence" value="ECO:0007669"/>
    <property type="project" value="UniProtKB-UniRule"/>
</dbReference>
<accession>A0A1T4ZQ91</accession>
<evidence type="ECO:0000256" key="2">
    <source>
        <dbReference type="ARBA" id="ARBA00022840"/>
    </source>
</evidence>
<comment type="subunit">
    <text evidence="6">Homotetramer.</text>
</comment>
<sequence length="302" mass="30374">MSAHVAIDVAWRSAHPLPDHHPGTDKNQRGRVLLVGGSMFVPGALSLTGEAVLRAGAGKLQIATVDAAAMHLGVLVPEAAMIGLPTARDGEIGRGAAEKLADAVAYCDCLLIGPGMVSQPSARALIEGLLPLLREGQVAILDAAAISCARACAPLIAAQQGKVILTPHHGEMARLTGIGEDAIDHDPRDSARAVAAEFEAVTVLKAAETVVAAPGGETLLYSSDCVGLATGGSGDVLAGVMAGLAARGADPLTAAGWAVWLHGEAGRAAARRIGPIGFLARDLAMEIPRLMAGVASSASAAG</sequence>
<comment type="catalytic activity">
    <reaction evidence="6">
        <text>(6S)-NADPHX + ADP = AMP + phosphate + NADPH + H(+)</text>
        <dbReference type="Rhea" id="RHEA:32235"/>
        <dbReference type="ChEBI" id="CHEBI:15378"/>
        <dbReference type="ChEBI" id="CHEBI:43474"/>
        <dbReference type="ChEBI" id="CHEBI:57783"/>
        <dbReference type="ChEBI" id="CHEBI:64076"/>
        <dbReference type="ChEBI" id="CHEBI:456215"/>
        <dbReference type="ChEBI" id="CHEBI:456216"/>
        <dbReference type="EC" id="4.2.1.136"/>
    </reaction>
</comment>
<dbReference type="Gene3D" id="3.40.1190.20">
    <property type="match status" value="1"/>
</dbReference>
<reference evidence="9" key="1">
    <citation type="submission" date="2017-02" db="EMBL/GenBank/DDBJ databases">
        <authorList>
            <person name="Varghese N."/>
            <person name="Submissions S."/>
        </authorList>
    </citation>
    <scope>NUCLEOTIDE SEQUENCE [LARGE SCALE GENOMIC DNA]</scope>
    <source>
        <strain evidence="9">UM2</strain>
    </source>
</reference>
<feature type="binding site" evidence="6">
    <location>
        <position position="44"/>
    </location>
    <ligand>
        <name>(6S)-NADPHX</name>
        <dbReference type="ChEBI" id="CHEBI:64076"/>
    </ligand>
</feature>
<dbReference type="GO" id="GO:0005524">
    <property type="term" value="F:ATP binding"/>
    <property type="evidence" value="ECO:0007669"/>
    <property type="project" value="UniProtKB-KW"/>
</dbReference>
<feature type="binding site" evidence="6">
    <location>
        <position position="234"/>
    </location>
    <ligand>
        <name>AMP</name>
        <dbReference type="ChEBI" id="CHEBI:456215"/>
    </ligand>
</feature>
<comment type="function">
    <text evidence="6">Catalyzes the dehydration of the S-form of NAD(P)HX at the expense of ADP, which is converted to AMP. Together with NAD(P)HX epimerase, which catalyzes the epimerization of the S- and R-forms, the enzyme allows the repair of both epimers of NAD(P)HX, a damaged form of NAD(P)H that is a result of enzymatic or heat-dependent hydration.</text>
</comment>
<dbReference type="PANTHER" id="PTHR12592">
    <property type="entry name" value="ATP-DEPENDENT (S)-NAD(P)H-HYDRATE DEHYDRATASE FAMILY MEMBER"/>
    <property type="match status" value="1"/>
</dbReference>
<evidence type="ECO:0000256" key="6">
    <source>
        <dbReference type="HAMAP-Rule" id="MF_01965"/>
    </source>
</evidence>
<dbReference type="PROSITE" id="PS01050">
    <property type="entry name" value="YJEF_C_2"/>
    <property type="match status" value="1"/>
</dbReference>
<dbReference type="RefSeq" id="WP_079646020.1">
    <property type="nucleotide sequence ID" value="NZ_FUYM01000001.1"/>
</dbReference>
<dbReference type="GO" id="GO:0052856">
    <property type="term" value="F:NAD(P)HX epimerase activity"/>
    <property type="evidence" value="ECO:0007669"/>
    <property type="project" value="TreeGrafter"/>
</dbReference>
<keyword evidence="8" id="KW-0808">Transferase</keyword>
<name>A0A1T4ZQ91_9SPHN</name>
<comment type="similarity">
    <text evidence="6">Belongs to the NnrD/CARKD family.</text>
</comment>
<comment type="cofactor">
    <cofactor evidence="6">
        <name>Mg(2+)</name>
        <dbReference type="ChEBI" id="CHEBI:18420"/>
    </cofactor>
</comment>
<dbReference type="PANTHER" id="PTHR12592:SF0">
    <property type="entry name" value="ATP-DEPENDENT (S)-NAD(P)H-HYDRATE DEHYDRATASE"/>
    <property type="match status" value="1"/>
</dbReference>
<dbReference type="InterPro" id="IPR029056">
    <property type="entry name" value="Ribokinase-like"/>
</dbReference>
<dbReference type="HAMAP" id="MF_01965">
    <property type="entry name" value="NADHX_dehydratase"/>
    <property type="match status" value="1"/>
</dbReference>
<comment type="catalytic activity">
    <reaction evidence="6">
        <text>(6S)-NADHX + ADP = AMP + phosphate + NADH + H(+)</text>
        <dbReference type="Rhea" id="RHEA:32223"/>
        <dbReference type="ChEBI" id="CHEBI:15378"/>
        <dbReference type="ChEBI" id="CHEBI:43474"/>
        <dbReference type="ChEBI" id="CHEBI:57945"/>
        <dbReference type="ChEBI" id="CHEBI:64074"/>
        <dbReference type="ChEBI" id="CHEBI:456215"/>
        <dbReference type="ChEBI" id="CHEBI:456216"/>
        <dbReference type="EC" id="4.2.1.136"/>
    </reaction>
</comment>
<dbReference type="GO" id="GO:0046496">
    <property type="term" value="P:nicotinamide nucleotide metabolic process"/>
    <property type="evidence" value="ECO:0007669"/>
    <property type="project" value="UniProtKB-UniRule"/>
</dbReference>
<keyword evidence="4 6" id="KW-0520">NAD</keyword>
<evidence type="ECO:0000313" key="9">
    <source>
        <dbReference type="Proteomes" id="UP000189818"/>
    </source>
</evidence>
<feature type="binding site" evidence="6">
    <location>
        <position position="115"/>
    </location>
    <ligand>
        <name>(6S)-NADPHX</name>
        <dbReference type="ChEBI" id="CHEBI:64076"/>
    </ligand>
</feature>
<dbReference type="EMBL" id="FUYM01000001">
    <property type="protein sequence ID" value="SKB24860.1"/>
    <property type="molecule type" value="Genomic_DNA"/>
</dbReference>
<keyword evidence="3 6" id="KW-0521">NADP</keyword>
<dbReference type="NCBIfam" id="TIGR00196">
    <property type="entry name" value="yjeF_cterm"/>
    <property type="match status" value="1"/>
</dbReference>
<dbReference type="CDD" id="cd01171">
    <property type="entry name" value="YXKO-related"/>
    <property type="match status" value="1"/>
</dbReference>
<dbReference type="AlphaFoldDB" id="A0A1T4ZQ91"/>
<evidence type="ECO:0000256" key="5">
    <source>
        <dbReference type="ARBA" id="ARBA00023239"/>
    </source>
</evidence>
<feature type="binding site" evidence="6">
    <location>
        <begin position="205"/>
        <end position="209"/>
    </location>
    <ligand>
        <name>AMP</name>
        <dbReference type="ChEBI" id="CHEBI:456215"/>
    </ligand>
</feature>
<feature type="binding site" evidence="6">
    <location>
        <position position="168"/>
    </location>
    <ligand>
        <name>(6S)-NADPHX</name>
        <dbReference type="ChEBI" id="CHEBI:64076"/>
    </ligand>
</feature>
<evidence type="ECO:0000259" key="7">
    <source>
        <dbReference type="PROSITE" id="PS51383"/>
    </source>
</evidence>
<proteinExistence type="inferred from homology"/>
<dbReference type="SUPFAM" id="SSF53613">
    <property type="entry name" value="Ribokinase-like"/>
    <property type="match status" value="1"/>
</dbReference>
<dbReference type="Proteomes" id="UP000189818">
    <property type="component" value="Unassembled WGS sequence"/>
</dbReference>
<evidence type="ECO:0000313" key="8">
    <source>
        <dbReference type="EMBL" id="SKB24860.1"/>
    </source>
</evidence>
<keyword evidence="5 6" id="KW-0456">Lyase</keyword>
<dbReference type="OrthoDB" id="9806925at2"/>
<dbReference type="InterPro" id="IPR017953">
    <property type="entry name" value="Carbohydrate_kinase_pred_CS"/>
</dbReference>
<dbReference type="STRING" id="439228.SAMN06295920_10120"/>
<keyword evidence="1 6" id="KW-0547">Nucleotide-binding</keyword>
<dbReference type="PROSITE" id="PS51383">
    <property type="entry name" value="YJEF_C_3"/>
    <property type="match status" value="1"/>
</dbReference>
<protein>
    <recommendedName>
        <fullName evidence="6">ADP-dependent (S)-NAD(P)H-hydrate dehydratase</fullName>
        <ecNumber evidence="6">4.2.1.136</ecNumber>
    </recommendedName>
    <alternativeName>
        <fullName evidence="6">ADP-dependent NAD(P)HX dehydratase</fullName>
    </alternativeName>
</protein>
<feature type="domain" description="YjeF C-terminal" evidence="7">
    <location>
        <begin position="9"/>
        <end position="294"/>
    </location>
</feature>
<keyword evidence="2 6" id="KW-0067">ATP-binding</keyword>
<feature type="binding site" evidence="6">
    <location>
        <position position="235"/>
    </location>
    <ligand>
        <name>(6S)-NADPHX</name>
        <dbReference type="ChEBI" id="CHEBI:64076"/>
    </ligand>
</feature>
<evidence type="ECO:0000256" key="3">
    <source>
        <dbReference type="ARBA" id="ARBA00022857"/>
    </source>
</evidence>
<evidence type="ECO:0000256" key="1">
    <source>
        <dbReference type="ARBA" id="ARBA00022741"/>
    </source>
</evidence>
<keyword evidence="8" id="KW-0418">Kinase</keyword>
<dbReference type="GO" id="GO:0110051">
    <property type="term" value="P:metabolite repair"/>
    <property type="evidence" value="ECO:0007669"/>
    <property type="project" value="TreeGrafter"/>
</dbReference>
<dbReference type="Pfam" id="PF01256">
    <property type="entry name" value="Carb_kinase"/>
    <property type="match status" value="1"/>
</dbReference>
<dbReference type="InterPro" id="IPR000631">
    <property type="entry name" value="CARKD"/>
</dbReference>
<gene>
    <name evidence="6" type="primary">nnrD</name>
    <name evidence="8" type="ORF">SAMN06295920_10120</name>
</gene>